<evidence type="ECO:0000256" key="9">
    <source>
        <dbReference type="RuleBase" id="RU365093"/>
    </source>
</evidence>
<dbReference type="PRINTS" id="PR01490">
    <property type="entry name" value="RTXTOXIND"/>
</dbReference>
<evidence type="ECO:0000259" key="12">
    <source>
        <dbReference type="Pfam" id="PF26002"/>
    </source>
</evidence>
<dbReference type="Gene3D" id="2.40.50.100">
    <property type="match status" value="1"/>
</dbReference>
<dbReference type="GeneID" id="76461103"/>
<reference evidence="14" key="1">
    <citation type="submission" date="2006-12" db="EMBL/GenBank/DDBJ databases">
        <title>Complete sequence of chromosome 1 of Verminephrobacter eiseniae EF01-2.</title>
        <authorList>
            <person name="Copeland A."/>
            <person name="Lucas S."/>
            <person name="Lapidus A."/>
            <person name="Barry K."/>
            <person name="Detter J.C."/>
            <person name="Glavina del Rio T."/>
            <person name="Dalin E."/>
            <person name="Tice H."/>
            <person name="Pitluck S."/>
            <person name="Chertkov O."/>
            <person name="Brettin T."/>
            <person name="Bruce D."/>
            <person name="Han C."/>
            <person name="Tapia R."/>
            <person name="Gilna P."/>
            <person name="Schmutz J."/>
            <person name="Larimer F."/>
            <person name="Land M."/>
            <person name="Hauser L."/>
            <person name="Kyrpides N."/>
            <person name="Kim E."/>
            <person name="Stahl D."/>
            <person name="Richardson P."/>
        </authorList>
    </citation>
    <scope>NUCLEOTIDE SEQUENCE [LARGE SCALE GENOMIC DNA]</scope>
    <source>
        <strain evidence="14">EF01-2</strain>
    </source>
</reference>
<dbReference type="SUPFAM" id="SSF111369">
    <property type="entry name" value="HlyD-like secretion proteins"/>
    <property type="match status" value="1"/>
</dbReference>
<evidence type="ECO:0000256" key="6">
    <source>
        <dbReference type="ARBA" id="ARBA00022692"/>
    </source>
</evidence>
<organism evidence="13 14">
    <name type="scientific">Verminephrobacter eiseniae (strain EF01-2)</name>
    <dbReference type="NCBI Taxonomy" id="391735"/>
    <lineage>
        <taxon>Bacteria</taxon>
        <taxon>Pseudomonadati</taxon>
        <taxon>Pseudomonadota</taxon>
        <taxon>Betaproteobacteria</taxon>
        <taxon>Burkholderiales</taxon>
        <taxon>Comamonadaceae</taxon>
        <taxon>Verminephrobacter</taxon>
    </lineage>
</organism>
<keyword evidence="14" id="KW-1185">Reference proteome</keyword>
<evidence type="ECO:0000256" key="5">
    <source>
        <dbReference type="ARBA" id="ARBA00022519"/>
    </source>
</evidence>
<dbReference type="InterPro" id="IPR050739">
    <property type="entry name" value="MFP"/>
</dbReference>
<keyword evidence="10" id="KW-0175">Coiled coil</keyword>
<evidence type="ECO:0000259" key="11">
    <source>
        <dbReference type="Pfam" id="PF25988"/>
    </source>
</evidence>
<evidence type="ECO:0000256" key="10">
    <source>
        <dbReference type="SAM" id="Coils"/>
    </source>
</evidence>
<dbReference type="PANTHER" id="PTHR30386:SF27">
    <property type="entry name" value="MEMBRANE FUSION PROTEIN (MFP) FAMILY PROTEIN"/>
    <property type="match status" value="1"/>
</dbReference>
<evidence type="ECO:0000256" key="1">
    <source>
        <dbReference type="ARBA" id="ARBA00004377"/>
    </source>
</evidence>
<comment type="similarity">
    <text evidence="2 9">Belongs to the membrane fusion protein (MFP) (TC 8.A.1) family.</text>
</comment>
<evidence type="ECO:0000256" key="3">
    <source>
        <dbReference type="ARBA" id="ARBA00022448"/>
    </source>
</evidence>
<dbReference type="InterPro" id="IPR059040">
    <property type="entry name" value="HH_CyaD-like"/>
</dbReference>
<dbReference type="InterPro" id="IPR006144">
    <property type="entry name" value="Secretion_HlyD_CS"/>
</dbReference>
<comment type="subcellular location">
    <subcellularLocation>
        <location evidence="1 9">Cell inner membrane</location>
        <topology evidence="1 9">Single-pass membrane protein</topology>
    </subcellularLocation>
</comment>
<evidence type="ECO:0000256" key="7">
    <source>
        <dbReference type="ARBA" id="ARBA00022989"/>
    </source>
</evidence>
<feature type="domain" description="AprE-like beta-barrel" evidence="12">
    <location>
        <begin position="368"/>
        <end position="457"/>
    </location>
</feature>
<evidence type="ECO:0000256" key="8">
    <source>
        <dbReference type="ARBA" id="ARBA00023136"/>
    </source>
</evidence>
<dbReference type="GO" id="GO:0009306">
    <property type="term" value="P:protein secretion"/>
    <property type="evidence" value="ECO:0007669"/>
    <property type="project" value="InterPro"/>
</dbReference>
<name>A1WL13_VEREI</name>
<keyword evidence="8" id="KW-0472">Membrane</keyword>
<accession>A1WL13</accession>
<feature type="coiled-coil region" evidence="10">
    <location>
        <begin position="263"/>
        <end position="297"/>
    </location>
</feature>
<dbReference type="InterPro" id="IPR010129">
    <property type="entry name" value="T1SS_HlyD"/>
</dbReference>
<dbReference type="STRING" id="391735.Veis_2575"/>
<dbReference type="PROSITE" id="PS00543">
    <property type="entry name" value="HLYD_FAMILY"/>
    <property type="match status" value="1"/>
</dbReference>
<keyword evidence="6" id="KW-0812">Transmembrane</keyword>
<dbReference type="Proteomes" id="UP000000374">
    <property type="component" value="Chromosome"/>
</dbReference>
<dbReference type="EMBL" id="CP000542">
    <property type="protein sequence ID" value="ABM58320.1"/>
    <property type="molecule type" value="Genomic_DNA"/>
</dbReference>
<dbReference type="NCBIfam" id="TIGR01843">
    <property type="entry name" value="type_I_hlyD"/>
    <property type="match status" value="1"/>
</dbReference>
<keyword evidence="7" id="KW-1133">Transmembrane helix</keyword>
<evidence type="ECO:0000313" key="13">
    <source>
        <dbReference type="EMBL" id="ABM58320.1"/>
    </source>
</evidence>
<feature type="domain" description="CyaD-like alpha-helical hairpin" evidence="11">
    <location>
        <begin position="135"/>
        <end position="330"/>
    </location>
</feature>
<evidence type="ECO:0000256" key="4">
    <source>
        <dbReference type="ARBA" id="ARBA00022475"/>
    </source>
</evidence>
<sequence>MLKPAPVQRPGAQTLADLCRRYGAAFSAAWRQRDQMQPVERLPHEAQFLPAALSLQETPVSPAPRVALWLLIGFASLVLLWASFGHIDVVATAQGKVVPNDRTKTIQPFETATVKAIHVTDGQQVNAGDVLIELDATSAQAEQERVQGDLAAARLQVARGQAMLAALDSGRALRLNCPARVDDARCTQARLLLAGQMAEYSARQSRIEAETAKREAELRGVRELVHKLEQTVLIAKQREQDFRHLLDQDFVSKHGYLERQQAHIEQEADLAHLRNRLQEIEAALREAHGQREASMAEARRASLDSITDGQQKAAALEQDLLRADVRGRLMQLISPVDGTVQQLALHTLGGVVTPAQPVMLIVPRDNALEVEAFLENKDIGFVKPQQDAQVKIETFQYTKYGTIRAKVASVSHDAINDDRRGLIYSTRVRMEKASIDVDGQPVRLSPGMAVSVEIKTGKRRVIEYFLSPLMQHTSESLRER</sequence>
<dbReference type="AlphaFoldDB" id="A1WL13"/>
<dbReference type="KEGG" id="vei:Veis_2575"/>
<evidence type="ECO:0000313" key="14">
    <source>
        <dbReference type="Proteomes" id="UP000000374"/>
    </source>
</evidence>
<dbReference type="HOGENOM" id="CLU_023976_0_1_4"/>
<evidence type="ECO:0000256" key="2">
    <source>
        <dbReference type="ARBA" id="ARBA00009477"/>
    </source>
</evidence>
<dbReference type="Pfam" id="PF26002">
    <property type="entry name" value="Beta-barrel_AprE"/>
    <property type="match status" value="1"/>
</dbReference>
<keyword evidence="5 9" id="KW-0997">Cell inner membrane</keyword>
<protein>
    <recommendedName>
        <fullName evidence="9">Membrane fusion protein (MFP) family protein</fullName>
    </recommendedName>
</protein>
<dbReference type="eggNOG" id="COG0845">
    <property type="taxonomic scope" value="Bacteria"/>
</dbReference>
<dbReference type="PANTHER" id="PTHR30386">
    <property type="entry name" value="MEMBRANE FUSION SUBUNIT OF EMRAB-TOLC MULTIDRUG EFFLUX PUMP"/>
    <property type="match status" value="1"/>
</dbReference>
<dbReference type="Gene3D" id="2.40.30.170">
    <property type="match status" value="1"/>
</dbReference>
<proteinExistence type="inferred from homology"/>
<dbReference type="GO" id="GO:0005886">
    <property type="term" value="C:plasma membrane"/>
    <property type="evidence" value="ECO:0007669"/>
    <property type="project" value="UniProtKB-SubCell"/>
</dbReference>
<dbReference type="Pfam" id="PF25988">
    <property type="entry name" value="HH_CyaD"/>
    <property type="match status" value="1"/>
</dbReference>
<keyword evidence="3 9" id="KW-0813">Transport</keyword>
<dbReference type="InterPro" id="IPR058982">
    <property type="entry name" value="Beta-barrel_AprE"/>
</dbReference>
<gene>
    <name evidence="13" type="ordered locus">Veis_2575</name>
</gene>
<dbReference type="OrthoDB" id="9775513at2"/>
<keyword evidence="4 9" id="KW-1003">Cell membrane</keyword>
<dbReference type="RefSeq" id="WP_011810321.1">
    <property type="nucleotide sequence ID" value="NC_008786.1"/>
</dbReference>